<comment type="caution">
    <text evidence="1">The sequence shown here is derived from an EMBL/GenBank/DDBJ whole genome shotgun (WGS) entry which is preliminary data.</text>
</comment>
<dbReference type="EMBL" id="JAVYJV010000001">
    <property type="protein sequence ID" value="KAK4380227.1"/>
    <property type="molecule type" value="Genomic_DNA"/>
</dbReference>
<evidence type="ECO:0000313" key="1">
    <source>
        <dbReference type="EMBL" id="KAK4380227.1"/>
    </source>
</evidence>
<name>A0AAE1VSS2_9SOLA</name>
<accession>A0AAE1VSS2</accession>
<sequence length="65" mass="7627">MRNAYRRTNPSPLFLPSKYSKVAELRFRCNLCLADSAPPPYRNSLYEVRWVGEEAFHSAAHQREK</sequence>
<dbReference type="Proteomes" id="UP001291623">
    <property type="component" value="Unassembled WGS sequence"/>
</dbReference>
<dbReference type="AlphaFoldDB" id="A0AAE1VSS2"/>
<proteinExistence type="predicted"/>
<reference evidence="1" key="1">
    <citation type="submission" date="2023-12" db="EMBL/GenBank/DDBJ databases">
        <title>Genome assembly of Anisodus tanguticus.</title>
        <authorList>
            <person name="Wang Y.-J."/>
        </authorList>
    </citation>
    <scope>NUCLEOTIDE SEQUENCE</scope>
    <source>
        <strain evidence="1">KB-2021</strain>
        <tissue evidence="1">Leaf</tissue>
    </source>
</reference>
<keyword evidence="2" id="KW-1185">Reference proteome</keyword>
<organism evidence="1 2">
    <name type="scientific">Anisodus tanguticus</name>
    <dbReference type="NCBI Taxonomy" id="243964"/>
    <lineage>
        <taxon>Eukaryota</taxon>
        <taxon>Viridiplantae</taxon>
        <taxon>Streptophyta</taxon>
        <taxon>Embryophyta</taxon>
        <taxon>Tracheophyta</taxon>
        <taxon>Spermatophyta</taxon>
        <taxon>Magnoliopsida</taxon>
        <taxon>eudicotyledons</taxon>
        <taxon>Gunneridae</taxon>
        <taxon>Pentapetalae</taxon>
        <taxon>asterids</taxon>
        <taxon>lamiids</taxon>
        <taxon>Solanales</taxon>
        <taxon>Solanaceae</taxon>
        <taxon>Solanoideae</taxon>
        <taxon>Hyoscyameae</taxon>
        <taxon>Anisodus</taxon>
    </lineage>
</organism>
<evidence type="ECO:0000313" key="2">
    <source>
        <dbReference type="Proteomes" id="UP001291623"/>
    </source>
</evidence>
<gene>
    <name evidence="1" type="ORF">RND71_002089</name>
</gene>
<protein>
    <submittedName>
        <fullName evidence="1">Uncharacterized protein</fullName>
    </submittedName>
</protein>